<protein>
    <recommendedName>
        <fullName evidence="3">Helix-turn-helix domain-containing protein</fullName>
    </recommendedName>
</protein>
<sequence>MTDYLTASEAIEVLKIPASTFYRLAKEGKIAKHYPTAVSKHGVYDAREIARLGSKLKRDATPQQLGETNWIQSSDVGNMYDLEYTVYGDETGNPSIVRKWYERNPQICRVLYNKEDRRDFWGALNMLPLKEETIFKLLRGEIRDIDLDPQKDILTFEEPGTYDFYVASVIVRPDKKNHFLALVNGVFNFWCEQAPERMLGKIYGRVVSGDGEMMAKKLFFSPLWHISDSAYVLDMNRPNPSRLVQSFQYAVNSKIEEASLTAKMTAKEANNSERRDMSTDEV</sequence>
<dbReference type="RefSeq" id="WP_007908445.1">
    <property type="nucleotide sequence ID" value="NZ_ADVG01000001.1"/>
</dbReference>
<evidence type="ECO:0000313" key="2">
    <source>
        <dbReference type="Proteomes" id="UP000004508"/>
    </source>
</evidence>
<proteinExistence type="predicted"/>
<keyword evidence="2" id="KW-1185">Reference proteome</keyword>
<evidence type="ECO:0000313" key="1">
    <source>
        <dbReference type="EMBL" id="EFH90796.1"/>
    </source>
</evidence>
<reference evidence="1 2" key="1">
    <citation type="journal article" date="2011" name="Stand. Genomic Sci.">
        <title>Non-contiguous finished genome sequence and contextual data of the filamentous soil bacterium Ktedonobacter racemifer type strain (SOSP1-21).</title>
        <authorList>
            <person name="Chang Y.J."/>
            <person name="Land M."/>
            <person name="Hauser L."/>
            <person name="Chertkov O."/>
            <person name="Del Rio T.G."/>
            <person name="Nolan M."/>
            <person name="Copeland A."/>
            <person name="Tice H."/>
            <person name="Cheng J.F."/>
            <person name="Lucas S."/>
            <person name="Han C."/>
            <person name="Goodwin L."/>
            <person name="Pitluck S."/>
            <person name="Ivanova N."/>
            <person name="Ovchinikova G."/>
            <person name="Pati A."/>
            <person name="Chen A."/>
            <person name="Palaniappan K."/>
            <person name="Mavromatis K."/>
            <person name="Liolios K."/>
            <person name="Brettin T."/>
            <person name="Fiebig A."/>
            <person name="Rohde M."/>
            <person name="Abt B."/>
            <person name="Goker M."/>
            <person name="Detter J.C."/>
            <person name="Woyke T."/>
            <person name="Bristow J."/>
            <person name="Eisen J.A."/>
            <person name="Markowitz V."/>
            <person name="Hugenholtz P."/>
            <person name="Kyrpides N.C."/>
            <person name="Klenk H.P."/>
            <person name="Lapidus A."/>
        </authorList>
    </citation>
    <scope>NUCLEOTIDE SEQUENCE [LARGE SCALE GENOMIC DNA]</scope>
    <source>
        <strain evidence="2">DSM 44963</strain>
    </source>
</reference>
<dbReference type="Proteomes" id="UP000004508">
    <property type="component" value="Unassembled WGS sequence"/>
</dbReference>
<organism evidence="1 2">
    <name type="scientific">Ktedonobacter racemifer DSM 44963</name>
    <dbReference type="NCBI Taxonomy" id="485913"/>
    <lineage>
        <taxon>Bacteria</taxon>
        <taxon>Bacillati</taxon>
        <taxon>Chloroflexota</taxon>
        <taxon>Ktedonobacteria</taxon>
        <taxon>Ktedonobacterales</taxon>
        <taxon>Ktedonobacteraceae</taxon>
        <taxon>Ktedonobacter</taxon>
    </lineage>
</organism>
<dbReference type="OrthoDB" id="147818at2"/>
<evidence type="ECO:0008006" key="3">
    <source>
        <dbReference type="Google" id="ProtNLM"/>
    </source>
</evidence>
<gene>
    <name evidence="1" type="ORF">Krac_12435</name>
</gene>
<comment type="caution">
    <text evidence="1">The sequence shown here is derived from an EMBL/GenBank/DDBJ whole genome shotgun (WGS) entry which is preliminary data.</text>
</comment>
<accession>D6TH54</accession>
<dbReference type="AlphaFoldDB" id="D6TH54"/>
<dbReference type="InParanoid" id="D6TH54"/>
<name>D6TH54_KTERA</name>
<dbReference type="EMBL" id="ADVG01000001">
    <property type="protein sequence ID" value="EFH90796.1"/>
    <property type="molecule type" value="Genomic_DNA"/>
</dbReference>